<dbReference type="CDD" id="cd00229">
    <property type="entry name" value="SGNH_hydrolase"/>
    <property type="match status" value="1"/>
</dbReference>
<evidence type="ECO:0000259" key="1">
    <source>
        <dbReference type="Pfam" id="PF13472"/>
    </source>
</evidence>
<dbReference type="RefSeq" id="WP_380719284.1">
    <property type="nucleotide sequence ID" value="NZ_JBHSGI010000024.1"/>
</dbReference>
<dbReference type="SUPFAM" id="SSF52266">
    <property type="entry name" value="SGNH hydrolase"/>
    <property type="match status" value="1"/>
</dbReference>
<proteinExistence type="predicted"/>
<gene>
    <name evidence="2" type="ORF">ACFO5X_17485</name>
</gene>
<feature type="domain" description="SGNH hydrolase-type esterase" evidence="1">
    <location>
        <begin position="34"/>
        <end position="216"/>
    </location>
</feature>
<accession>A0ABV9KKA2</accession>
<reference evidence="3" key="1">
    <citation type="journal article" date="2019" name="Int. J. Syst. Evol. Microbiol.">
        <title>The Global Catalogue of Microorganisms (GCM) 10K type strain sequencing project: providing services to taxonomists for standard genome sequencing and annotation.</title>
        <authorList>
            <consortium name="The Broad Institute Genomics Platform"/>
            <consortium name="The Broad Institute Genome Sequencing Center for Infectious Disease"/>
            <person name="Wu L."/>
            <person name="Ma J."/>
        </authorList>
    </citation>
    <scope>NUCLEOTIDE SEQUENCE [LARGE SCALE GENOMIC DNA]</scope>
    <source>
        <strain evidence="3">CGMCC 4.7283</strain>
    </source>
</reference>
<sequence length="231" mass="23911">MPGRLPHLLAPAVFAVLSACTDPDSVAPNTRLLAVGDSVLAWNGFRDEAIPDVVGRLTGLSVANLSVAGARVSATSPAIVAKGGDIRQQYRSGPWDWVILNGGANDLLAECGCNGCGATLDSLVGPNGQGGDIPALVDRIVADSASIVILGYYNANVRPNPFSRCSEEVDVLNRRLEALAKRTPGAVYVGAEEVIDPANPAHWFVDRVHPSPLGSELIGARIAAAMRAAGG</sequence>
<dbReference type="Proteomes" id="UP001595973">
    <property type="component" value="Unassembled WGS sequence"/>
</dbReference>
<organism evidence="2 3">
    <name type="scientific">Seohaeicola nanhaiensis</name>
    <dbReference type="NCBI Taxonomy" id="1387282"/>
    <lineage>
        <taxon>Bacteria</taxon>
        <taxon>Pseudomonadati</taxon>
        <taxon>Pseudomonadota</taxon>
        <taxon>Alphaproteobacteria</taxon>
        <taxon>Rhodobacterales</taxon>
        <taxon>Roseobacteraceae</taxon>
        <taxon>Seohaeicola</taxon>
    </lineage>
</organism>
<comment type="caution">
    <text evidence="2">The sequence shown here is derived from an EMBL/GenBank/DDBJ whole genome shotgun (WGS) entry which is preliminary data.</text>
</comment>
<dbReference type="InterPro" id="IPR036514">
    <property type="entry name" value="SGNH_hydro_sf"/>
</dbReference>
<dbReference type="EMBL" id="JBHSGI010000024">
    <property type="protein sequence ID" value="MFC4670361.1"/>
    <property type="molecule type" value="Genomic_DNA"/>
</dbReference>
<dbReference type="Gene3D" id="3.40.50.1110">
    <property type="entry name" value="SGNH hydrolase"/>
    <property type="match status" value="1"/>
</dbReference>
<evidence type="ECO:0000313" key="3">
    <source>
        <dbReference type="Proteomes" id="UP001595973"/>
    </source>
</evidence>
<dbReference type="InterPro" id="IPR013830">
    <property type="entry name" value="SGNH_hydro"/>
</dbReference>
<dbReference type="GO" id="GO:0016787">
    <property type="term" value="F:hydrolase activity"/>
    <property type="evidence" value="ECO:0007669"/>
    <property type="project" value="UniProtKB-KW"/>
</dbReference>
<keyword evidence="2" id="KW-0378">Hydrolase</keyword>
<dbReference type="PROSITE" id="PS51257">
    <property type="entry name" value="PROKAR_LIPOPROTEIN"/>
    <property type="match status" value="1"/>
</dbReference>
<keyword evidence="3" id="KW-1185">Reference proteome</keyword>
<protein>
    <submittedName>
        <fullName evidence="2">SGNH/GDSL hydrolase family protein</fullName>
    </submittedName>
</protein>
<name>A0ABV9KKA2_9RHOB</name>
<dbReference type="Pfam" id="PF13472">
    <property type="entry name" value="Lipase_GDSL_2"/>
    <property type="match status" value="1"/>
</dbReference>
<evidence type="ECO:0000313" key="2">
    <source>
        <dbReference type="EMBL" id="MFC4670361.1"/>
    </source>
</evidence>